<dbReference type="InterPro" id="IPR043502">
    <property type="entry name" value="DNA/RNA_pol_sf"/>
</dbReference>
<evidence type="ECO:0000313" key="2">
    <source>
        <dbReference type="EMBL" id="KAK3554528.1"/>
    </source>
</evidence>
<dbReference type="Gene3D" id="3.10.10.10">
    <property type="entry name" value="HIV Type 1 Reverse Transcriptase, subunit A, domain 1"/>
    <property type="match status" value="1"/>
</dbReference>
<evidence type="ECO:0000259" key="1">
    <source>
        <dbReference type="PROSITE" id="PS50994"/>
    </source>
</evidence>
<dbReference type="InterPro" id="IPR050951">
    <property type="entry name" value="Retrovirus_Pol_polyprotein"/>
</dbReference>
<name>A0AAE0RIF6_9TELE</name>
<organism evidence="2 3">
    <name type="scientific">Hemibagrus guttatus</name>
    <dbReference type="NCBI Taxonomy" id="175788"/>
    <lineage>
        <taxon>Eukaryota</taxon>
        <taxon>Metazoa</taxon>
        <taxon>Chordata</taxon>
        <taxon>Craniata</taxon>
        <taxon>Vertebrata</taxon>
        <taxon>Euteleostomi</taxon>
        <taxon>Actinopterygii</taxon>
        <taxon>Neopterygii</taxon>
        <taxon>Teleostei</taxon>
        <taxon>Ostariophysi</taxon>
        <taxon>Siluriformes</taxon>
        <taxon>Bagridae</taxon>
        <taxon>Hemibagrus</taxon>
    </lineage>
</organism>
<dbReference type="AlphaFoldDB" id="A0AAE0RIF6"/>
<evidence type="ECO:0000313" key="3">
    <source>
        <dbReference type="Proteomes" id="UP001274896"/>
    </source>
</evidence>
<dbReference type="PANTHER" id="PTHR37984:SF5">
    <property type="entry name" value="PROTEIN NYNRIN-LIKE"/>
    <property type="match status" value="1"/>
</dbReference>
<dbReference type="PANTHER" id="PTHR37984">
    <property type="entry name" value="PROTEIN CBG26694"/>
    <property type="match status" value="1"/>
</dbReference>
<accession>A0AAE0RIF6</accession>
<dbReference type="SUPFAM" id="SSF53098">
    <property type="entry name" value="Ribonuclease H-like"/>
    <property type="match status" value="1"/>
</dbReference>
<feature type="domain" description="Integrase catalytic" evidence="1">
    <location>
        <begin position="55"/>
        <end position="175"/>
    </location>
</feature>
<dbReference type="SUPFAM" id="SSF56672">
    <property type="entry name" value="DNA/RNA polymerases"/>
    <property type="match status" value="1"/>
</dbReference>
<proteinExistence type="predicted"/>
<dbReference type="PROSITE" id="PS50994">
    <property type="entry name" value="INTEGRASE"/>
    <property type="match status" value="1"/>
</dbReference>
<sequence>MEEHINEALSAGYIRTSMSPTTAGFFFVEKKDGVLRLCIDYWGLNALTVRYPYPLPLVPAALEQLREARIFTKLDLRSAYNLTYLLNSKGYNTILVAIDRFSKACRLVPVKGQPTAMETAMTLFHYMFRTYDLPEDIVSDQGLQFTSRVWRAFCTNLGINMSLSLGYHPQSNRQT</sequence>
<comment type="caution">
    <text evidence="2">The sequence shown here is derived from an EMBL/GenBank/DDBJ whole genome shotgun (WGS) entry which is preliminary data.</text>
</comment>
<dbReference type="Gene3D" id="3.30.70.270">
    <property type="match status" value="1"/>
</dbReference>
<dbReference type="InterPro" id="IPR043128">
    <property type="entry name" value="Rev_trsase/Diguanyl_cyclase"/>
</dbReference>
<dbReference type="InterPro" id="IPR012337">
    <property type="entry name" value="RNaseH-like_sf"/>
</dbReference>
<keyword evidence="3" id="KW-1185">Reference proteome</keyword>
<protein>
    <recommendedName>
        <fullName evidence="1">Integrase catalytic domain-containing protein</fullName>
    </recommendedName>
</protein>
<dbReference type="InterPro" id="IPR001584">
    <property type="entry name" value="Integrase_cat-core"/>
</dbReference>
<gene>
    <name evidence="2" type="ORF">QTP70_024435</name>
</gene>
<dbReference type="EMBL" id="JAUCMX010000002">
    <property type="protein sequence ID" value="KAK3554528.1"/>
    <property type="molecule type" value="Genomic_DNA"/>
</dbReference>
<dbReference type="GO" id="GO:0015074">
    <property type="term" value="P:DNA integration"/>
    <property type="evidence" value="ECO:0007669"/>
    <property type="project" value="InterPro"/>
</dbReference>
<reference evidence="2" key="1">
    <citation type="submission" date="2023-06" db="EMBL/GenBank/DDBJ databases">
        <title>Male Hemibagrus guttatus genome.</title>
        <authorList>
            <person name="Bian C."/>
        </authorList>
    </citation>
    <scope>NUCLEOTIDE SEQUENCE</scope>
    <source>
        <strain evidence="2">Male_cb2023</strain>
        <tissue evidence="2">Muscle</tissue>
    </source>
</reference>
<dbReference type="Pfam" id="PF00665">
    <property type="entry name" value="rve"/>
    <property type="match status" value="1"/>
</dbReference>
<dbReference type="Proteomes" id="UP001274896">
    <property type="component" value="Unassembled WGS sequence"/>
</dbReference>